<name>A0AAE0S8P5_9BIVA</name>
<feature type="region of interest" description="Disordered" evidence="8">
    <location>
        <begin position="221"/>
        <end position="334"/>
    </location>
</feature>
<keyword evidence="3" id="KW-0677">Repeat</keyword>
<dbReference type="CDD" id="cd18186">
    <property type="entry name" value="BTB_POZ_ZBTB_KLHL-like"/>
    <property type="match status" value="1"/>
</dbReference>
<dbReference type="SUPFAM" id="SSF54695">
    <property type="entry name" value="POZ domain"/>
    <property type="match status" value="1"/>
</dbReference>
<organism evidence="11 12">
    <name type="scientific">Potamilus streckersoni</name>
    <dbReference type="NCBI Taxonomy" id="2493646"/>
    <lineage>
        <taxon>Eukaryota</taxon>
        <taxon>Metazoa</taxon>
        <taxon>Spiralia</taxon>
        <taxon>Lophotrochozoa</taxon>
        <taxon>Mollusca</taxon>
        <taxon>Bivalvia</taxon>
        <taxon>Autobranchia</taxon>
        <taxon>Heteroconchia</taxon>
        <taxon>Palaeoheterodonta</taxon>
        <taxon>Unionida</taxon>
        <taxon>Unionoidea</taxon>
        <taxon>Unionidae</taxon>
        <taxon>Ambleminae</taxon>
        <taxon>Lampsilini</taxon>
        <taxon>Potamilus</taxon>
    </lineage>
</organism>
<dbReference type="GO" id="GO:0000981">
    <property type="term" value="F:DNA-binding transcription factor activity, RNA polymerase II-specific"/>
    <property type="evidence" value="ECO:0007669"/>
    <property type="project" value="TreeGrafter"/>
</dbReference>
<evidence type="ECO:0000256" key="1">
    <source>
        <dbReference type="ARBA" id="ARBA00004123"/>
    </source>
</evidence>
<keyword evidence="4 7" id="KW-0863">Zinc-finger</keyword>
<dbReference type="SUPFAM" id="SSF57667">
    <property type="entry name" value="beta-beta-alpha zinc fingers"/>
    <property type="match status" value="2"/>
</dbReference>
<feature type="domain" description="C2H2-type" evidence="10">
    <location>
        <begin position="475"/>
        <end position="498"/>
    </location>
</feature>
<feature type="domain" description="BTB" evidence="9">
    <location>
        <begin position="28"/>
        <end position="95"/>
    </location>
</feature>
<feature type="domain" description="C2H2-type" evidence="10">
    <location>
        <begin position="389"/>
        <end position="417"/>
    </location>
</feature>
<keyword evidence="6" id="KW-0539">Nucleus</keyword>
<dbReference type="InterPro" id="IPR013087">
    <property type="entry name" value="Znf_C2H2_type"/>
</dbReference>
<keyword evidence="5" id="KW-0862">Zinc</keyword>
<dbReference type="GO" id="GO:0008270">
    <property type="term" value="F:zinc ion binding"/>
    <property type="evidence" value="ECO:0007669"/>
    <property type="project" value="UniProtKB-KW"/>
</dbReference>
<sequence length="537" mass="61289">MEKGYINAEHSTELLGEMFELWKGNKYCDAVLILQNERYKLHKLVLMAACPNILRYLAHNDVNNIFEIYIPEHVDESAVRLVLDYLYSGTVQLKTDSVYEIEKLANQLRLGTLSRFCHEFISQWETETLSLDQTQDERVQEHILKKLSPGSHLIKTESDASSSFPQVKKTSLTKGNTTNLIPGGTIDTCNPLDNLSEDDQETINCLATTLAAAVCESYDSSLDKESDQDESEEDSESVSNQTSTVKRLDSNQGNTISNPSPGPSRTSTQRPVCGSGDDIDLIMTAEEENDEDSDNNWGPQEDQMDMDYHSESSPEKFTKTKKQKAIIEPKTKRRKLNDKPAEECSGINVKITEILKKRYRCNLCSADYSQSGKLAAHRKRVHEGRHEVFNCSYCNIVLSSKYSKDRHERVTHMGMKNHPCDECDEVFGTKCSLLGHRRRKHGYEKLKCKNCDQEFVFIHNLEDHKRRCGTTYEIFKCDRCTSIFSTRRALKLHSSCKHETKVYACDICGNQYTYPGSLWIHKRKKHTVASALKVTLF</sequence>
<dbReference type="EMBL" id="JAEAOA010001725">
    <property type="protein sequence ID" value="KAK3587406.1"/>
    <property type="molecule type" value="Genomic_DNA"/>
</dbReference>
<proteinExistence type="predicted"/>
<dbReference type="InterPro" id="IPR011333">
    <property type="entry name" value="SKP1/BTB/POZ_sf"/>
</dbReference>
<dbReference type="Gene3D" id="3.30.710.10">
    <property type="entry name" value="Potassium Channel Kv1.1, Chain A"/>
    <property type="match status" value="1"/>
</dbReference>
<dbReference type="PANTHER" id="PTHR24394:SF29">
    <property type="entry name" value="MYONEURIN"/>
    <property type="match status" value="1"/>
</dbReference>
<feature type="compositionally biased region" description="Polar residues" evidence="8">
    <location>
        <begin position="240"/>
        <end position="270"/>
    </location>
</feature>
<feature type="domain" description="C2H2-type" evidence="10">
    <location>
        <begin position="503"/>
        <end position="531"/>
    </location>
</feature>
<accession>A0AAE0S8P5</accession>
<dbReference type="Gene3D" id="3.30.160.60">
    <property type="entry name" value="Classic Zinc Finger"/>
    <property type="match status" value="3"/>
</dbReference>
<comment type="subcellular location">
    <subcellularLocation>
        <location evidence="1">Nucleus</location>
    </subcellularLocation>
</comment>
<feature type="domain" description="C2H2-type" evidence="10">
    <location>
        <begin position="418"/>
        <end position="446"/>
    </location>
</feature>
<feature type="domain" description="C2H2-type" evidence="10">
    <location>
        <begin position="359"/>
        <end position="387"/>
    </location>
</feature>
<feature type="compositionally biased region" description="Acidic residues" evidence="8">
    <location>
        <begin position="277"/>
        <end position="294"/>
    </location>
</feature>
<comment type="caution">
    <text evidence="11">The sequence shown here is derived from an EMBL/GenBank/DDBJ whole genome shotgun (WGS) entry which is preliminary data.</text>
</comment>
<feature type="region of interest" description="Disordered" evidence="8">
    <location>
        <begin position="155"/>
        <end position="177"/>
    </location>
</feature>
<keyword evidence="2" id="KW-0479">Metal-binding</keyword>
<dbReference type="Proteomes" id="UP001195483">
    <property type="component" value="Unassembled WGS sequence"/>
</dbReference>
<evidence type="ECO:0000256" key="2">
    <source>
        <dbReference type="ARBA" id="ARBA00022723"/>
    </source>
</evidence>
<feature type="compositionally biased region" description="Acidic residues" evidence="8">
    <location>
        <begin position="226"/>
        <end position="236"/>
    </location>
</feature>
<keyword evidence="12" id="KW-1185">Reference proteome</keyword>
<reference evidence="11" key="3">
    <citation type="submission" date="2023-05" db="EMBL/GenBank/DDBJ databases">
        <authorList>
            <person name="Smith C.H."/>
        </authorList>
    </citation>
    <scope>NUCLEOTIDE SEQUENCE</scope>
    <source>
        <strain evidence="11">CHS0354</strain>
        <tissue evidence="11">Mantle</tissue>
    </source>
</reference>
<dbReference type="Pfam" id="PF00651">
    <property type="entry name" value="BTB"/>
    <property type="match status" value="1"/>
</dbReference>
<evidence type="ECO:0000313" key="12">
    <source>
        <dbReference type="Proteomes" id="UP001195483"/>
    </source>
</evidence>
<evidence type="ECO:0000256" key="8">
    <source>
        <dbReference type="SAM" id="MobiDB-lite"/>
    </source>
</evidence>
<dbReference type="PROSITE" id="PS00028">
    <property type="entry name" value="ZINC_FINGER_C2H2_1"/>
    <property type="match status" value="5"/>
</dbReference>
<dbReference type="PROSITE" id="PS50097">
    <property type="entry name" value="BTB"/>
    <property type="match status" value="1"/>
</dbReference>
<evidence type="ECO:0000256" key="7">
    <source>
        <dbReference type="PROSITE-ProRule" id="PRU00042"/>
    </source>
</evidence>
<protein>
    <submittedName>
        <fullName evidence="11">Uncharacterized protein</fullName>
    </submittedName>
</protein>
<evidence type="ECO:0000256" key="3">
    <source>
        <dbReference type="ARBA" id="ARBA00022737"/>
    </source>
</evidence>
<evidence type="ECO:0000313" key="11">
    <source>
        <dbReference type="EMBL" id="KAK3587406.1"/>
    </source>
</evidence>
<dbReference type="AlphaFoldDB" id="A0AAE0S8P5"/>
<evidence type="ECO:0000259" key="9">
    <source>
        <dbReference type="PROSITE" id="PS50097"/>
    </source>
</evidence>
<feature type="compositionally biased region" description="Polar residues" evidence="8">
    <location>
        <begin position="159"/>
        <end position="177"/>
    </location>
</feature>
<gene>
    <name evidence="11" type="ORF">CHS0354_028785</name>
</gene>
<dbReference type="InterPro" id="IPR036236">
    <property type="entry name" value="Znf_C2H2_sf"/>
</dbReference>
<evidence type="ECO:0000256" key="5">
    <source>
        <dbReference type="ARBA" id="ARBA00022833"/>
    </source>
</evidence>
<feature type="compositionally biased region" description="Basic and acidic residues" evidence="8">
    <location>
        <begin position="306"/>
        <end position="318"/>
    </location>
</feature>
<dbReference type="SMART" id="SM00355">
    <property type="entry name" value="ZnF_C2H2"/>
    <property type="match status" value="6"/>
</dbReference>
<reference evidence="11" key="2">
    <citation type="journal article" date="2021" name="Genome Biol. Evol.">
        <title>Developing a high-quality reference genome for a parasitic bivalve with doubly uniparental inheritance (Bivalvia: Unionida).</title>
        <authorList>
            <person name="Smith C.H."/>
        </authorList>
    </citation>
    <scope>NUCLEOTIDE SEQUENCE</scope>
    <source>
        <strain evidence="11">CHS0354</strain>
        <tissue evidence="11">Mantle</tissue>
    </source>
</reference>
<reference evidence="11" key="1">
    <citation type="journal article" date="2021" name="Genome Biol. Evol.">
        <title>A High-Quality Reference Genome for a Parasitic Bivalve with Doubly Uniparental Inheritance (Bivalvia: Unionida).</title>
        <authorList>
            <person name="Smith C.H."/>
        </authorList>
    </citation>
    <scope>NUCLEOTIDE SEQUENCE</scope>
    <source>
        <strain evidence="11">CHS0354</strain>
    </source>
</reference>
<evidence type="ECO:0000259" key="10">
    <source>
        <dbReference type="PROSITE" id="PS50157"/>
    </source>
</evidence>
<dbReference type="SMART" id="SM00225">
    <property type="entry name" value="BTB"/>
    <property type="match status" value="1"/>
</dbReference>
<dbReference type="GO" id="GO:0005634">
    <property type="term" value="C:nucleus"/>
    <property type="evidence" value="ECO:0007669"/>
    <property type="project" value="UniProtKB-SubCell"/>
</dbReference>
<evidence type="ECO:0000256" key="6">
    <source>
        <dbReference type="ARBA" id="ARBA00023242"/>
    </source>
</evidence>
<dbReference type="PANTHER" id="PTHR24394">
    <property type="entry name" value="ZINC FINGER PROTEIN"/>
    <property type="match status" value="1"/>
</dbReference>
<dbReference type="Pfam" id="PF00096">
    <property type="entry name" value="zf-C2H2"/>
    <property type="match status" value="1"/>
</dbReference>
<evidence type="ECO:0000256" key="4">
    <source>
        <dbReference type="ARBA" id="ARBA00022771"/>
    </source>
</evidence>
<dbReference type="InterPro" id="IPR000210">
    <property type="entry name" value="BTB/POZ_dom"/>
</dbReference>
<dbReference type="PROSITE" id="PS50157">
    <property type="entry name" value="ZINC_FINGER_C2H2_2"/>
    <property type="match status" value="5"/>
</dbReference>